<keyword evidence="2" id="KW-1185">Reference proteome</keyword>
<evidence type="ECO:0000313" key="1">
    <source>
        <dbReference type="EMBL" id="MBK1646575.1"/>
    </source>
</evidence>
<gene>
    <name evidence="1" type="ORF">CKO25_18385</name>
</gene>
<comment type="caution">
    <text evidence="1">The sequence shown here is derived from an EMBL/GenBank/DDBJ whole genome shotgun (WGS) entry which is preliminary data.</text>
</comment>
<organism evidence="1 2">
    <name type="scientific">Thiocapsa imhoffii</name>
    <dbReference type="NCBI Taxonomy" id="382777"/>
    <lineage>
        <taxon>Bacteria</taxon>
        <taxon>Pseudomonadati</taxon>
        <taxon>Pseudomonadota</taxon>
        <taxon>Gammaproteobacteria</taxon>
        <taxon>Chromatiales</taxon>
        <taxon>Chromatiaceae</taxon>
        <taxon>Thiocapsa</taxon>
    </lineage>
</organism>
<dbReference type="EMBL" id="NRSD01000028">
    <property type="protein sequence ID" value="MBK1646575.1"/>
    <property type="molecule type" value="Genomic_DNA"/>
</dbReference>
<name>A0A9X0WLG8_9GAMM</name>
<accession>A0A9X0WLG8</accession>
<dbReference type="AlphaFoldDB" id="A0A9X0WLG8"/>
<dbReference type="RefSeq" id="WP_200389399.1">
    <property type="nucleotide sequence ID" value="NZ_NRSD01000028.1"/>
</dbReference>
<dbReference type="Proteomes" id="UP001138802">
    <property type="component" value="Unassembled WGS sequence"/>
</dbReference>
<sequence>MINPDDLIRYVVCIDNSGYPASLERHKIYRVLPDEEAASDGDIRVIDESGEDYLYSADRFVPIELPSAVEKSFEIAA</sequence>
<proteinExistence type="predicted"/>
<reference evidence="1 2" key="1">
    <citation type="journal article" date="2020" name="Microorganisms">
        <title>Osmotic Adaptation and Compatible Solute Biosynthesis of Phototrophic Bacteria as Revealed from Genome Analyses.</title>
        <authorList>
            <person name="Imhoff J.F."/>
            <person name="Rahn T."/>
            <person name="Kunzel S."/>
            <person name="Keller A."/>
            <person name="Neulinger S.C."/>
        </authorList>
    </citation>
    <scope>NUCLEOTIDE SEQUENCE [LARGE SCALE GENOMIC DNA]</scope>
    <source>
        <strain evidence="1 2">DSM 21303</strain>
    </source>
</reference>
<evidence type="ECO:0000313" key="2">
    <source>
        <dbReference type="Proteomes" id="UP001138802"/>
    </source>
</evidence>
<protein>
    <submittedName>
        <fullName evidence="1">Uncharacterized protein</fullName>
    </submittedName>
</protein>